<feature type="domain" description="Peptidase S8/S53" evidence="7">
    <location>
        <begin position="184"/>
        <end position="425"/>
    </location>
</feature>
<dbReference type="InterPro" id="IPR023828">
    <property type="entry name" value="Peptidase_S8_Ser-AS"/>
</dbReference>
<dbReference type="GO" id="GO:0006508">
    <property type="term" value="P:proteolysis"/>
    <property type="evidence" value="ECO:0007669"/>
    <property type="project" value="UniProtKB-KW"/>
</dbReference>
<dbReference type="PROSITE" id="PS51892">
    <property type="entry name" value="SUBTILASE"/>
    <property type="match status" value="1"/>
</dbReference>
<evidence type="ECO:0000256" key="5">
    <source>
        <dbReference type="PROSITE-ProRule" id="PRU01240"/>
    </source>
</evidence>
<name>A0A0C3F1E0_PILCF</name>
<feature type="active site" description="Charge relay system" evidence="5">
    <location>
        <position position="191"/>
    </location>
</feature>
<dbReference type="InterPro" id="IPR036852">
    <property type="entry name" value="Peptidase_S8/S53_dom_sf"/>
</dbReference>
<dbReference type="PANTHER" id="PTHR43806">
    <property type="entry name" value="PEPTIDASE S8"/>
    <property type="match status" value="1"/>
</dbReference>
<dbReference type="PANTHER" id="PTHR43806:SF66">
    <property type="entry name" value="SERIN ENDOPEPTIDASE"/>
    <property type="match status" value="1"/>
</dbReference>
<keyword evidence="9" id="KW-1185">Reference proteome</keyword>
<evidence type="ECO:0000313" key="9">
    <source>
        <dbReference type="Proteomes" id="UP000054166"/>
    </source>
</evidence>
<dbReference type="SUPFAM" id="SSF52743">
    <property type="entry name" value="Subtilisin-like"/>
    <property type="match status" value="1"/>
</dbReference>
<sequence>MAYSHLPIVVLLLLILGGLTSAIPAAGHDIVGQAQAQAYLGLNSTHDQQNIPGEILNNYIVAFDKKGDLKAHLLQLNKFIAGPTCIHCAINNKVTRVYDTMTVKYYSGIFDSSVIKFIKSSKGVTCLSLDREIEHFAVTVQCDATWNLARITVPGTFFIGEARGGTMVDTQDFWYPHKESAGLGVRIYVMDYGVMGTHTEFQEGGKSRVERGVDLEDPIKGRGDIDTENHGTGIASVAAGRRLGIAKKATIIPVKLASKKEDIIDLSHIYEGLRWIIKDFENGKDGPGVINISVFLPRDEKLEELLKEAITVGLHVVTTAGNDYVNACDNQPEDVGQLHIGATDAVDHRWYSEGDGAGSNNGPCVTMYAPGAYVTVAVNKDETAQALQFGTSVSTPLVAGIIAMIASGSPALTPAKMKEEVEDMALKGYIGGLKDGDRNFLLQSPIKKLPPGNVCLLDIASCL</sequence>
<evidence type="ECO:0000313" key="8">
    <source>
        <dbReference type="EMBL" id="KIM73984.1"/>
    </source>
</evidence>
<keyword evidence="2 5" id="KW-0645">Protease</keyword>
<dbReference type="Proteomes" id="UP000054166">
    <property type="component" value="Unassembled WGS sequence"/>
</dbReference>
<dbReference type="PRINTS" id="PR00723">
    <property type="entry name" value="SUBTILISIN"/>
</dbReference>
<keyword evidence="3 5" id="KW-0378">Hydrolase</keyword>
<feature type="active site" description="Charge relay system" evidence="5">
    <location>
        <position position="230"/>
    </location>
</feature>
<dbReference type="HOGENOM" id="CLU_590665_0_0_1"/>
<accession>A0A0C3F1E0</accession>
<keyword evidence="6" id="KW-0732">Signal</keyword>
<dbReference type="Pfam" id="PF00082">
    <property type="entry name" value="Peptidase_S8"/>
    <property type="match status" value="1"/>
</dbReference>
<reference evidence="8 9" key="1">
    <citation type="submission" date="2014-04" db="EMBL/GenBank/DDBJ databases">
        <authorList>
            <consortium name="DOE Joint Genome Institute"/>
            <person name="Kuo A."/>
            <person name="Tarkka M."/>
            <person name="Buscot F."/>
            <person name="Kohler A."/>
            <person name="Nagy L.G."/>
            <person name="Floudas D."/>
            <person name="Copeland A."/>
            <person name="Barry K.W."/>
            <person name="Cichocki N."/>
            <person name="Veneault-Fourrey C."/>
            <person name="LaButti K."/>
            <person name="Lindquist E.A."/>
            <person name="Lipzen A."/>
            <person name="Lundell T."/>
            <person name="Morin E."/>
            <person name="Murat C."/>
            <person name="Sun H."/>
            <person name="Tunlid A."/>
            <person name="Henrissat B."/>
            <person name="Grigoriev I.V."/>
            <person name="Hibbett D.S."/>
            <person name="Martin F."/>
            <person name="Nordberg H.P."/>
            <person name="Cantor M.N."/>
            <person name="Hua S.X."/>
        </authorList>
    </citation>
    <scope>NUCLEOTIDE SEQUENCE [LARGE SCALE GENOMIC DNA]</scope>
    <source>
        <strain evidence="8 9">F 1598</strain>
    </source>
</reference>
<evidence type="ECO:0000259" key="7">
    <source>
        <dbReference type="Pfam" id="PF00082"/>
    </source>
</evidence>
<protein>
    <recommendedName>
        <fullName evidence="7">Peptidase S8/S53 domain-containing protein</fullName>
    </recommendedName>
</protein>
<evidence type="ECO:0000256" key="4">
    <source>
        <dbReference type="ARBA" id="ARBA00022825"/>
    </source>
</evidence>
<dbReference type="InterPro" id="IPR015500">
    <property type="entry name" value="Peptidase_S8_subtilisin-rel"/>
</dbReference>
<evidence type="ECO:0000256" key="3">
    <source>
        <dbReference type="ARBA" id="ARBA00022801"/>
    </source>
</evidence>
<keyword evidence="4 5" id="KW-0720">Serine protease</keyword>
<feature type="chain" id="PRO_5002164192" description="Peptidase S8/S53 domain-containing protein" evidence="6">
    <location>
        <begin position="23"/>
        <end position="463"/>
    </location>
</feature>
<feature type="active site" description="Charge relay system" evidence="5">
    <location>
        <position position="392"/>
    </location>
</feature>
<dbReference type="GO" id="GO:0004252">
    <property type="term" value="F:serine-type endopeptidase activity"/>
    <property type="evidence" value="ECO:0007669"/>
    <property type="project" value="UniProtKB-UniRule"/>
</dbReference>
<evidence type="ECO:0000256" key="1">
    <source>
        <dbReference type="ARBA" id="ARBA00011073"/>
    </source>
</evidence>
<dbReference type="STRING" id="765440.A0A0C3F1E0"/>
<organism evidence="8 9">
    <name type="scientific">Piloderma croceum (strain F 1598)</name>
    <dbReference type="NCBI Taxonomy" id="765440"/>
    <lineage>
        <taxon>Eukaryota</taxon>
        <taxon>Fungi</taxon>
        <taxon>Dikarya</taxon>
        <taxon>Basidiomycota</taxon>
        <taxon>Agaricomycotina</taxon>
        <taxon>Agaricomycetes</taxon>
        <taxon>Agaricomycetidae</taxon>
        <taxon>Atheliales</taxon>
        <taxon>Atheliaceae</taxon>
        <taxon>Piloderma</taxon>
    </lineage>
</organism>
<evidence type="ECO:0000256" key="6">
    <source>
        <dbReference type="SAM" id="SignalP"/>
    </source>
</evidence>
<gene>
    <name evidence="8" type="ORF">PILCRDRAFT_14798</name>
</gene>
<dbReference type="InterPro" id="IPR000209">
    <property type="entry name" value="Peptidase_S8/S53_dom"/>
</dbReference>
<dbReference type="InParanoid" id="A0A0C3F1E0"/>
<dbReference type="OrthoDB" id="19448at2759"/>
<dbReference type="InterPro" id="IPR050131">
    <property type="entry name" value="Peptidase_S8_subtilisin-like"/>
</dbReference>
<dbReference type="Gene3D" id="3.40.50.200">
    <property type="entry name" value="Peptidase S8/S53 domain"/>
    <property type="match status" value="1"/>
</dbReference>
<dbReference type="InterPro" id="IPR022398">
    <property type="entry name" value="Peptidase_S8_His-AS"/>
</dbReference>
<comment type="similarity">
    <text evidence="1 5">Belongs to the peptidase S8 family.</text>
</comment>
<dbReference type="PROSITE" id="PS00137">
    <property type="entry name" value="SUBTILASE_HIS"/>
    <property type="match status" value="1"/>
</dbReference>
<dbReference type="EMBL" id="KN833069">
    <property type="protein sequence ID" value="KIM73984.1"/>
    <property type="molecule type" value="Genomic_DNA"/>
</dbReference>
<dbReference type="GO" id="GO:0005615">
    <property type="term" value="C:extracellular space"/>
    <property type="evidence" value="ECO:0007669"/>
    <property type="project" value="TreeGrafter"/>
</dbReference>
<evidence type="ECO:0000256" key="2">
    <source>
        <dbReference type="ARBA" id="ARBA00022670"/>
    </source>
</evidence>
<feature type="signal peptide" evidence="6">
    <location>
        <begin position="1"/>
        <end position="22"/>
    </location>
</feature>
<dbReference type="AlphaFoldDB" id="A0A0C3F1E0"/>
<reference evidence="9" key="2">
    <citation type="submission" date="2015-01" db="EMBL/GenBank/DDBJ databases">
        <title>Evolutionary Origins and Diversification of the Mycorrhizal Mutualists.</title>
        <authorList>
            <consortium name="DOE Joint Genome Institute"/>
            <consortium name="Mycorrhizal Genomics Consortium"/>
            <person name="Kohler A."/>
            <person name="Kuo A."/>
            <person name="Nagy L.G."/>
            <person name="Floudas D."/>
            <person name="Copeland A."/>
            <person name="Barry K.W."/>
            <person name="Cichocki N."/>
            <person name="Veneault-Fourrey C."/>
            <person name="LaButti K."/>
            <person name="Lindquist E.A."/>
            <person name="Lipzen A."/>
            <person name="Lundell T."/>
            <person name="Morin E."/>
            <person name="Murat C."/>
            <person name="Riley R."/>
            <person name="Ohm R."/>
            <person name="Sun H."/>
            <person name="Tunlid A."/>
            <person name="Henrissat B."/>
            <person name="Grigoriev I.V."/>
            <person name="Hibbett D.S."/>
            <person name="Martin F."/>
        </authorList>
    </citation>
    <scope>NUCLEOTIDE SEQUENCE [LARGE SCALE GENOMIC DNA]</scope>
    <source>
        <strain evidence="9">F 1598</strain>
    </source>
</reference>
<proteinExistence type="inferred from homology"/>
<dbReference type="PROSITE" id="PS00138">
    <property type="entry name" value="SUBTILASE_SER"/>
    <property type="match status" value="1"/>
</dbReference>